<dbReference type="EMBL" id="JAGPXD010000003">
    <property type="protein sequence ID" value="KAH7361430.1"/>
    <property type="molecule type" value="Genomic_DNA"/>
</dbReference>
<feature type="transmembrane region" description="Helical" evidence="6">
    <location>
        <begin position="380"/>
        <end position="402"/>
    </location>
</feature>
<feature type="transmembrane region" description="Helical" evidence="6">
    <location>
        <begin position="352"/>
        <end position="374"/>
    </location>
</feature>
<name>A0A8K0TDB2_9PEZI</name>
<feature type="transmembrane region" description="Helical" evidence="6">
    <location>
        <begin position="20"/>
        <end position="42"/>
    </location>
</feature>
<accession>A0A8K0TDB2</accession>
<evidence type="ECO:0000313" key="8">
    <source>
        <dbReference type="Proteomes" id="UP000813385"/>
    </source>
</evidence>
<dbReference type="AlphaFoldDB" id="A0A8K0TDB2"/>
<proteinExistence type="predicted"/>
<dbReference type="Pfam" id="PF13520">
    <property type="entry name" value="AA_permease_2"/>
    <property type="match status" value="1"/>
</dbReference>
<dbReference type="PANTHER" id="PTHR45649">
    <property type="entry name" value="AMINO-ACID PERMEASE BAT1"/>
    <property type="match status" value="1"/>
</dbReference>
<organism evidence="7 8">
    <name type="scientific">Plectosphaerella cucumerina</name>
    <dbReference type="NCBI Taxonomy" id="40658"/>
    <lineage>
        <taxon>Eukaryota</taxon>
        <taxon>Fungi</taxon>
        <taxon>Dikarya</taxon>
        <taxon>Ascomycota</taxon>
        <taxon>Pezizomycotina</taxon>
        <taxon>Sordariomycetes</taxon>
        <taxon>Hypocreomycetidae</taxon>
        <taxon>Glomerellales</taxon>
        <taxon>Plectosphaerellaceae</taxon>
        <taxon>Plectosphaerella</taxon>
    </lineage>
</organism>
<gene>
    <name evidence="7" type="ORF">B0T11DRAFT_278940</name>
</gene>
<feature type="transmembrane region" description="Helical" evidence="6">
    <location>
        <begin position="422"/>
        <end position="441"/>
    </location>
</feature>
<comment type="subcellular location">
    <subcellularLocation>
        <location evidence="1">Membrane</location>
        <topology evidence="1">Multi-pass membrane protein</topology>
    </subcellularLocation>
</comment>
<dbReference type="GO" id="GO:0022857">
    <property type="term" value="F:transmembrane transporter activity"/>
    <property type="evidence" value="ECO:0007669"/>
    <property type="project" value="InterPro"/>
</dbReference>
<keyword evidence="8" id="KW-1185">Reference proteome</keyword>
<feature type="transmembrane region" description="Helical" evidence="6">
    <location>
        <begin position="168"/>
        <end position="189"/>
    </location>
</feature>
<dbReference type="Gene3D" id="1.20.1740.10">
    <property type="entry name" value="Amino acid/polyamine transporter I"/>
    <property type="match status" value="1"/>
</dbReference>
<keyword evidence="4 6" id="KW-1133">Transmembrane helix</keyword>
<sequence length="521" mass="56371">MSSIDAPGDQLPHTFGLWSGISIGWLTMNVFGGMSFILFVGLSAGGIPAILYGFIGSSLCVFCIILTFAQCAARYATAGGAYHYATFLMPERYRRQCAYPLGWLNYCGWVLTHAACCAIVATLTLALVNLCRPEFDVSTRWQLFLIYLALVIICWAINLYGLKGIPTLELIGCWATILGFIGFSIILLVKAPKASPHFVFVQTNNDTGYSTTAFAVLLGLFNSFSTLMGLDCPTHLAEEVKTPKKLIPRILLVVIVSQFVVGVLWILVLGFSITDLPAIIGTSTGVPVVELIRLATGSDAAAIVFCLILIVNNGTSALGSGVAMSRQGYAFARDRGLFWNTKLTEISPRTKLPVWSIHLPSGIVALIGLLYLFSNTAFNAIIGSQAVCMIISFGCPALIILLTKRSTLPQSRHWNFGGISNLIYIVAVLYSVLVVIVALIPQSHPVESSTMNYSILIMGIFGIAMVIAWYTEGRKLFSPPEYLEGASAIIEGVESLGMTDFESGKESHVNVSRKDDGKELA</sequence>
<evidence type="ECO:0000256" key="5">
    <source>
        <dbReference type="ARBA" id="ARBA00023136"/>
    </source>
</evidence>
<dbReference type="PIRSF" id="PIRSF006060">
    <property type="entry name" value="AA_transporter"/>
    <property type="match status" value="1"/>
</dbReference>
<evidence type="ECO:0000256" key="4">
    <source>
        <dbReference type="ARBA" id="ARBA00022989"/>
    </source>
</evidence>
<feature type="transmembrane region" description="Helical" evidence="6">
    <location>
        <begin position="453"/>
        <end position="471"/>
    </location>
</feature>
<feature type="transmembrane region" description="Helical" evidence="6">
    <location>
        <begin position="49"/>
        <end position="69"/>
    </location>
</feature>
<comment type="caution">
    <text evidence="7">The sequence shown here is derived from an EMBL/GenBank/DDBJ whole genome shotgun (WGS) entry which is preliminary data.</text>
</comment>
<evidence type="ECO:0000256" key="6">
    <source>
        <dbReference type="SAM" id="Phobius"/>
    </source>
</evidence>
<feature type="transmembrane region" description="Helical" evidence="6">
    <location>
        <begin position="209"/>
        <end position="230"/>
    </location>
</feature>
<evidence type="ECO:0000256" key="3">
    <source>
        <dbReference type="ARBA" id="ARBA00022692"/>
    </source>
</evidence>
<dbReference type="Proteomes" id="UP000813385">
    <property type="component" value="Unassembled WGS sequence"/>
</dbReference>
<keyword evidence="2" id="KW-0813">Transport</keyword>
<evidence type="ECO:0000313" key="7">
    <source>
        <dbReference type="EMBL" id="KAH7361430.1"/>
    </source>
</evidence>
<evidence type="ECO:0000256" key="1">
    <source>
        <dbReference type="ARBA" id="ARBA00004141"/>
    </source>
</evidence>
<protein>
    <submittedName>
        <fullName evidence="7">Amino acid/polyamine transporter I</fullName>
    </submittedName>
</protein>
<feature type="transmembrane region" description="Helical" evidence="6">
    <location>
        <begin position="103"/>
        <end position="128"/>
    </location>
</feature>
<reference evidence="7" key="1">
    <citation type="journal article" date="2021" name="Nat. Commun.">
        <title>Genetic determinants of endophytism in the Arabidopsis root mycobiome.</title>
        <authorList>
            <person name="Mesny F."/>
            <person name="Miyauchi S."/>
            <person name="Thiergart T."/>
            <person name="Pickel B."/>
            <person name="Atanasova L."/>
            <person name="Karlsson M."/>
            <person name="Huettel B."/>
            <person name="Barry K.W."/>
            <person name="Haridas S."/>
            <person name="Chen C."/>
            <person name="Bauer D."/>
            <person name="Andreopoulos W."/>
            <person name="Pangilinan J."/>
            <person name="LaButti K."/>
            <person name="Riley R."/>
            <person name="Lipzen A."/>
            <person name="Clum A."/>
            <person name="Drula E."/>
            <person name="Henrissat B."/>
            <person name="Kohler A."/>
            <person name="Grigoriev I.V."/>
            <person name="Martin F.M."/>
            <person name="Hacquard S."/>
        </authorList>
    </citation>
    <scope>NUCLEOTIDE SEQUENCE</scope>
    <source>
        <strain evidence="7">MPI-CAGE-AT-0016</strain>
    </source>
</reference>
<dbReference type="GO" id="GO:0016020">
    <property type="term" value="C:membrane"/>
    <property type="evidence" value="ECO:0007669"/>
    <property type="project" value="UniProtKB-SubCell"/>
</dbReference>
<dbReference type="InterPro" id="IPR002293">
    <property type="entry name" value="AA/rel_permease1"/>
</dbReference>
<feature type="transmembrane region" description="Helical" evidence="6">
    <location>
        <begin position="250"/>
        <end position="271"/>
    </location>
</feature>
<feature type="transmembrane region" description="Helical" evidence="6">
    <location>
        <begin position="140"/>
        <end position="161"/>
    </location>
</feature>
<dbReference type="PANTHER" id="PTHR45649:SF7">
    <property type="entry name" value="CHOLINE TRANSPORT PROTEIN"/>
    <property type="match status" value="1"/>
</dbReference>
<keyword evidence="3 6" id="KW-0812">Transmembrane</keyword>
<dbReference type="OrthoDB" id="2417308at2759"/>
<keyword evidence="5 6" id="KW-0472">Membrane</keyword>
<evidence type="ECO:0000256" key="2">
    <source>
        <dbReference type="ARBA" id="ARBA00022448"/>
    </source>
</evidence>